<dbReference type="GO" id="GO:0046872">
    <property type="term" value="F:metal ion binding"/>
    <property type="evidence" value="ECO:0007669"/>
    <property type="project" value="UniProtKB-KW"/>
</dbReference>
<dbReference type="Gene3D" id="3.30.70.100">
    <property type="match status" value="1"/>
</dbReference>
<evidence type="ECO:0000313" key="2">
    <source>
        <dbReference type="EMBL" id="ESR35528.1"/>
    </source>
</evidence>
<dbReference type="InParanoid" id="V4RMM4"/>
<reference evidence="2 3" key="1">
    <citation type="submission" date="2013-10" db="EMBL/GenBank/DDBJ databases">
        <authorList>
            <consortium name="International Citrus Genome Consortium"/>
            <person name="Jenkins J."/>
            <person name="Schmutz J."/>
            <person name="Prochnik S."/>
            <person name="Rokhsar D."/>
            <person name="Gmitter F."/>
            <person name="Ollitrault P."/>
            <person name="Machado M."/>
            <person name="Talon M."/>
            <person name="Wincker P."/>
            <person name="Jaillon O."/>
            <person name="Morgante M."/>
        </authorList>
    </citation>
    <scope>NUCLEOTIDE SEQUENCE</scope>
    <source>
        <strain evidence="3">cv. Clemenules</strain>
    </source>
</reference>
<dbReference type="EMBL" id="KI537036">
    <property type="protein sequence ID" value="ESR35528.1"/>
    <property type="molecule type" value="Genomic_DNA"/>
</dbReference>
<gene>
    <name evidence="2" type="ORF">CICLE_v10007119mg</name>
</gene>
<name>V4RMM4_CITCL</name>
<dbReference type="PANTHER" id="PTHR45868">
    <property type="entry name" value="HEAVY METAL-ASSOCIATED ISOPRENYLATED PLANT PROTEIN 33-RELATED"/>
    <property type="match status" value="1"/>
</dbReference>
<dbReference type="Proteomes" id="UP000030687">
    <property type="component" value="Unassembled WGS sequence"/>
</dbReference>
<evidence type="ECO:0000313" key="3">
    <source>
        <dbReference type="Proteomes" id="UP000030687"/>
    </source>
</evidence>
<dbReference type="KEGG" id="cic:CICLE_v10007119mg"/>
<dbReference type="eggNOG" id="KOG1603">
    <property type="taxonomic scope" value="Eukaryota"/>
</dbReference>
<dbReference type="PANTHER" id="PTHR45868:SF22">
    <property type="entry name" value="METAL ION-BINDING PROTEIN"/>
    <property type="match status" value="1"/>
</dbReference>
<organism evidence="2 3">
    <name type="scientific">Citrus clementina</name>
    <name type="common">Clementine</name>
    <name type="synonym">Citrus deliciosa x Citrus sinensis</name>
    <dbReference type="NCBI Taxonomy" id="85681"/>
    <lineage>
        <taxon>Eukaryota</taxon>
        <taxon>Viridiplantae</taxon>
        <taxon>Streptophyta</taxon>
        <taxon>Embryophyta</taxon>
        <taxon>Tracheophyta</taxon>
        <taxon>Spermatophyta</taxon>
        <taxon>Magnoliopsida</taxon>
        <taxon>eudicotyledons</taxon>
        <taxon>Gunneridae</taxon>
        <taxon>Pentapetalae</taxon>
        <taxon>rosids</taxon>
        <taxon>malvids</taxon>
        <taxon>Sapindales</taxon>
        <taxon>Rutaceae</taxon>
        <taxon>Aurantioideae</taxon>
        <taxon>Citrus</taxon>
    </lineage>
</organism>
<accession>V4RMM4</accession>
<keyword evidence="1" id="KW-0479">Metal-binding</keyword>
<dbReference type="Gramene" id="ESR35528">
    <property type="protein sequence ID" value="ESR35528"/>
    <property type="gene ID" value="CICLE_v10007119mg"/>
</dbReference>
<dbReference type="AlphaFoldDB" id="V4RMM4"/>
<evidence type="ECO:0000256" key="1">
    <source>
        <dbReference type="ARBA" id="ARBA00022723"/>
    </source>
</evidence>
<dbReference type="OMA" id="PNYHERT"/>
<feature type="non-terminal residue" evidence="2">
    <location>
        <position position="1"/>
    </location>
</feature>
<evidence type="ECO:0008006" key="4">
    <source>
        <dbReference type="Google" id="ProtNLM"/>
    </source>
</evidence>
<keyword evidence="3" id="KW-1185">Reference proteome</keyword>
<protein>
    <recommendedName>
        <fullName evidence="4">HMA domain-containing protein</fullName>
    </recommendedName>
</protein>
<sequence>FFFICALIVQTCALRVDTQTSGWHKSLIKVLARIDGVTYSIDAQQGIAYISGKVEPGTLLKLLAKAGKHAELCWVDSGNHNAKNPNNIIMNNEVPSNGYGHGHYNDHHHQGYNYPYSQYGYYFANDPPQRSWHPYPQPELYPAAGAPFYEPSPRYFPQPPAPLQGFNVGDAQWCSIM</sequence>
<proteinExistence type="predicted"/>
<dbReference type="STRING" id="85681.V4RMM4"/>
<dbReference type="OrthoDB" id="1110082at2759"/>